<protein>
    <submittedName>
        <fullName evidence="2">Uncharacterized protein</fullName>
    </submittedName>
</protein>
<keyword evidence="3" id="KW-1185">Reference proteome</keyword>
<name>A0A6N8FFG6_9BACI</name>
<dbReference type="RefSeq" id="WP_155667928.1">
    <property type="nucleotide sequence ID" value="NZ_WOCA01000003.1"/>
</dbReference>
<dbReference type="Proteomes" id="UP000469125">
    <property type="component" value="Unassembled WGS sequence"/>
</dbReference>
<proteinExistence type="predicted"/>
<evidence type="ECO:0000313" key="3">
    <source>
        <dbReference type="Proteomes" id="UP000469125"/>
    </source>
</evidence>
<feature type="transmembrane region" description="Helical" evidence="1">
    <location>
        <begin position="136"/>
        <end position="162"/>
    </location>
</feature>
<keyword evidence="1" id="KW-0812">Transmembrane</keyword>
<keyword evidence="1" id="KW-0472">Membrane</keyword>
<accession>A0A6N8FFG6</accession>
<dbReference type="EMBL" id="WOCA01000003">
    <property type="protein sequence ID" value="MUK87941.1"/>
    <property type="molecule type" value="Genomic_DNA"/>
</dbReference>
<reference evidence="2 3" key="1">
    <citation type="submission" date="2019-11" db="EMBL/GenBank/DDBJ databases">
        <authorList>
            <person name="Li X."/>
        </authorList>
    </citation>
    <scope>NUCLEOTIDE SEQUENCE [LARGE SCALE GENOMIC DNA]</scope>
    <source>
        <strain evidence="2 3">L9</strain>
    </source>
</reference>
<evidence type="ECO:0000256" key="1">
    <source>
        <dbReference type="SAM" id="Phobius"/>
    </source>
</evidence>
<comment type="caution">
    <text evidence="2">The sequence shown here is derived from an EMBL/GenBank/DDBJ whole genome shotgun (WGS) entry which is preliminary data.</text>
</comment>
<evidence type="ECO:0000313" key="2">
    <source>
        <dbReference type="EMBL" id="MUK87941.1"/>
    </source>
</evidence>
<feature type="transmembrane region" description="Helical" evidence="1">
    <location>
        <begin position="111"/>
        <end position="130"/>
    </location>
</feature>
<organism evidence="2 3">
    <name type="scientific">Ornithinibacillus caprae</name>
    <dbReference type="NCBI Taxonomy" id="2678566"/>
    <lineage>
        <taxon>Bacteria</taxon>
        <taxon>Bacillati</taxon>
        <taxon>Bacillota</taxon>
        <taxon>Bacilli</taxon>
        <taxon>Bacillales</taxon>
        <taxon>Bacillaceae</taxon>
        <taxon>Ornithinibacillus</taxon>
    </lineage>
</organism>
<dbReference type="AlphaFoldDB" id="A0A6N8FFG6"/>
<sequence>MKHRFLEQFYTIDPITGDYMIDISVQGYHDVFTSLKPSVYNIIDLNANIKSFLEDCMNDIPSHQKIALEFNMADEIKDVRMEKEIEEGIRNYFSFQLFLLDNEFITKRKRMVLYISVSFLFTVPSIFFQTLQHDEILWKLFILSLTVGGWIFLWEAFSLLFIDRSKVLKKRKQYKRIVHASILFNYKKQIGKTGKGVVISYRKKGDRL</sequence>
<gene>
    <name evidence="2" type="ORF">GMD78_05955</name>
</gene>
<keyword evidence="1" id="KW-1133">Transmembrane helix</keyword>